<feature type="chain" id="PRO_5021801881" description="Carboxypeptidase regulatory-like domain-containing protein" evidence="1">
    <location>
        <begin position="21"/>
        <end position="128"/>
    </location>
</feature>
<keyword evidence="1" id="KW-0732">Signal</keyword>
<name>A0A517W1B7_9PLAN</name>
<dbReference type="Proteomes" id="UP000318704">
    <property type="component" value="Chromosome"/>
</dbReference>
<evidence type="ECO:0000313" key="2">
    <source>
        <dbReference type="EMBL" id="QDT99047.1"/>
    </source>
</evidence>
<dbReference type="PROSITE" id="PS51257">
    <property type="entry name" value="PROKAR_LIPOPROTEIN"/>
    <property type="match status" value="1"/>
</dbReference>
<accession>A0A517W1B7</accession>
<protein>
    <recommendedName>
        <fullName evidence="4">Carboxypeptidase regulatory-like domain-containing protein</fullName>
    </recommendedName>
</protein>
<dbReference type="RefSeq" id="WP_144988204.1">
    <property type="nucleotide sequence ID" value="NZ_CP037920.1"/>
</dbReference>
<dbReference type="KEGG" id="gaw:V144x_45570"/>
<reference evidence="2 3" key="1">
    <citation type="submission" date="2019-03" db="EMBL/GenBank/DDBJ databases">
        <title>Deep-cultivation of Planctomycetes and their phenomic and genomic characterization uncovers novel biology.</title>
        <authorList>
            <person name="Wiegand S."/>
            <person name="Jogler M."/>
            <person name="Boedeker C."/>
            <person name="Pinto D."/>
            <person name="Vollmers J."/>
            <person name="Rivas-Marin E."/>
            <person name="Kohn T."/>
            <person name="Peeters S.H."/>
            <person name="Heuer A."/>
            <person name="Rast P."/>
            <person name="Oberbeckmann S."/>
            <person name="Bunk B."/>
            <person name="Jeske O."/>
            <person name="Meyerdierks A."/>
            <person name="Storesund J.E."/>
            <person name="Kallscheuer N."/>
            <person name="Luecker S."/>
            <person name="Lage O.M."/>
            <person name="Pohl T."/>
            <person name="Merkel B.J."/>
            <person name="Hornburger P."/>
            <person name="Mueller R.-W."/>
            <person name="Bruemmer F."/>
            <person name="Labrenz M."/>
            <person name="Spormann A.M."/>
            <person name="Op den Camp H."/>
            <person name="Overmann J."/>
            <person name="Amann R."/>
            <person name="Jetten M.S.M."/>
            <person name="Mascher T."/>
            <person name="Medema M.H."/>
            <person name="Devos D.P."/>
            <person name="Kaster A.-K."/>
            <person name="Ovreas L."/>
            <person name="Rohde M."/>
            <person name="Galperin M.Y."/>
            <person name="Jogler C."/>
        </authorList>
    </citation>
    <scope>NUCLEOTIDE SEQUENCE [LARGE SCALE GENOMIC DNA]</scope>
    <source>
        <strain evidence="2 3">V144</strain>
    </source>
</reference>
<dbReference type="EMBL" id="CP037920">
    <property type="protein sequence ID" value="QDT99047.1"/>
    <property type="molecule type" value="Genomic_DNA"/>
</dbReference>
<evidence type="ECO:0008006" key="4">
    <source>
        <dbReference type="Google" id="ProtNLM"/>
    </source>
</evidence>
<sequence length="128" mass="13954" precursor="true">MTRMMLLAALSIMVGMSVGCSDRAPDMPELGRVHGTITLDGKPLPDVTIYFEPEKGRPSTAKANPDGFYEAFYLIDEKGVKIGPCSVRVEWGIDDSGPVIPVKYGIRSELSLNVKPGDNTYDIEMKSS</sequence>
<proteinExistence type="predicted"/>
<evidence type="ECO:0000256" key="1">
    <source>
        <dbReference type="SAM" id="SignalP"/>
    </source>
</evidence>
<evidence type="ECO:0000313" key="3">
    <source>
        <dbReference type="Proteomes" id="UP000318704"/>
    </source>
</evidence>
<organism evidence="2 3">
    <name type="scientific">Gimesia aquarii</name>
    <dbReference type="NCBI Taxonomy" id="2527964"/>
    <lineage>
        <taxon>Bacteria</taxon>
        <taxon>Pseudomonadati</taxon>
        <taxon>Planctomycetota</taxon>
        <taxon>Planctomycetia</taxon>
        <taxon>Planctomycetales</taxon>
        <taxon>Planctomycetaceae</taxon>
        <taxon>Gimesia</taxon>
    </lineage>
</organism>
<dbReference type="AlphaFoldDB" id="A0A517W1B7"/>
<gene>
    <name evidence="2" type="ORF">V144x_45570</name>
</gene>
<feature type="signal peptide" evidence="1">
    <location>
        <begin position="1"/>
        <end position="20"/>
    </location>
</feature>